<dbReference type="PROSITE" id="PS50109">
    <property type="entry name" value="HIS_KIN"/>
    <property type="match status" value="1"/>
</dbReference>
<keyword evidence="5" id="KW-0808">Transferase</keyword>
<proteinExistence type="predicted"/>
<dbReference type="SUPFAM" id="SSF47384">
    <property type="entry name" value="Homodimeric domain of signal transducing histidine kinase"/>
    <property type="match status" value="1"/>
</dbReference>
<evidence type="ECO:0000256" key="2">
    <source>
        <dbReference type="ARBA" id="ARBA00004429"/>
    </source>
</evidence>
<dbReference type="Pfam" id="PF08448">
    <property type="entry name" value="PAS_4"/>
    <property type="match status" value="1"/>
</dbReference>
<protein>
    <recommendedName>
        <fullName evidence="3">histidine kinase</fullName>
        <ecNumber evidence="3">2.7.13.3</ecNumber>
    </recommendedName>
</protein>
<dbReference type="PANTHER" id="PTHR43047:SF72">
    <property type="entry name" value="OSMOSENSING HISTIDINE PROTEIN KINASE SLN1"/>
    <property type="match status" value="1"/>
</dbReference>
<gene>
    <name evidence="12" type="ORF">AWT59_2674</name>
</gene>
<dbReference type="SMART" id="SM00388">
    <property type="entry name" value="HisKA"/>
    <property type="match status" value="1"/>
</dbReference>
<dbReference type="SUPFAM" id="SSF55785">
    <property type="entry name" value="PYP-like sensor domain (PAS domain)"/>
    <property type="match status" value="2"/>
</dbReference>
<evidence type="ECO:0000256" key="7">
    <source>
        <dbReference type="PROSITE-ProRule" id="PRU00169"/>
    </source>
</evidence>
<feature type="modified residue" description="4-aspartylphosphate" evidence="7">
    <location>
        <position position="571"/>
    </location>
</feature>
<dbReference type="SMART" id="SM00387">
    <property type="entry name" value="HATPase_c"/>
    <property type="match status" value="1"/>
</dbReference>
<sequence>MIQIFNVGAERMLGYAAADVMNKITPADISDPQEVIARAKALSAELGTKITPGFEALVFKASRGIEDIYELTYIRKDGSRFPAIVSVTALRDAQNAIIGYLLIGTDNTARKQVEAEQKLLDQRLRDQQFYTRSLIESNIDAIMTTDPSGTITDVNKQMEVLTDCTRDELIGAPFKKYFTDPERAEAAIKQVLSEKKVTDYELTARARDGKETVVSYNATTFYDRDRKLQGVFAAARDVTERKRLDQVLQEKNVELESAKSVAETANLAKSEFLSSMSHELRSPLNAILGFAQLMESDSLPPTSSQKESINQILRAGWHLLKLINEILDLSKIESGQVPLSEEPVDLAEVMLECQSMIEQQAQQRGIKLILPRFDIICFVRADRTRLKQILINLLSNAVKYNSERGTVEVSHTESTPGRIRISIKDSGAGLKPEQLAQLFQPFNRLGQEAGGEEGTGIGLVVAKRLVELMGGTIGVESTIGAGSVFWFELNSISEHHLAVDESDVAVLVKPQTPRKARLHNTLLYVEDNPANMMLVEQIIARHPDLSLLTAVNGKLGIELAHDKQPDVILMDINLPDISGFEALKILRDDPATAHIPVIAVSANAMQLDIERGQKAGFFRYLTKPIKVNELTEVLDEALEFAETGLNGAIKQGVV</sequence>
<dbReference type="Pfam" id="PF13426">
    <property type="entry name" value="PAS_9"/>
    <property type="match status" value="1"/>
</dbReference>
<dbReference type="FunFam" id="3.30.565.10:FF:000006">
    <property type="entry name" value="Sensor histidine kinase WalK"/>
    <property type="match status" value="1"/>
</dbReference>
<dbReference type="InterPro" id="IPR003594">
    <property type="entry name" value="HATPase_dom"/>
</dbReference>
<dbReference type="SUPFAM" id="SSF52172">
    <property type="entry name" value="CheY-like"/>
    <property type="match status" value="1"/>
</dbReference>
<reference evidence="12 13" key="1">
    <citation type="submission" date="2016-02" db="EMBL/GenBank/DDBJ databases">
        <authorList>
            <person name="Wen L."/>
            <person name="He K."/>
            <person name="Yang H."/>
        </authorList>
    </citation>
    <scope>NUCLEOTIDE SEQUENCE [LARGE SCALE GENOMIC DNA]</scope>
    <source>
        <strain evidence="12">ShG14-8</strain>
    </source>
</reference>
<dbReference type="InterPro" id="IPR036097">
    <property type="entry name" value="HisK_dim/P_sf"/>
</dbReference>
<feature type="domain" description="Histidine kinase" evidence="8">
    <location>
        <begin position="275"/>
        <end position="493"/>
    </location>
</feature>
<feature type="domain" description="PAS" evidence="10">
    <location>
        <begin position="127"/>
        <end position="182"/>
    </location>
</feature>
<dbReference type="GO" id="GO:0009927">
    <property type="term" value="F:histidine phosphotransfer kinase activity"/>
    <property type="evidence" value="ECO:0007669"/>
    <property type="project" value="TreeGrafter"/>
</dbReference>
<evidence type="ECO:0000259" key="8">
    <source>
        <dbReference type="PROSITE" id="PS50109"/>
    </source>
</evidence>
<dbReference type="Proteomes" id="UP000070578">
    <property type="component" value="Unassembled WGS sequence"/>
</dbReference>
<comment type="caution">
    <text evidence="12">The sequence shown here is derived from an EMBL/GenBank/DDBJ whole genome shotgun (WGS) entry which is preliminary data.</text>
</comment>
<dbReference type="Pfam" id="PF02518">
    <property type="entry name" value="HATPase_c"/>
    <property type="match status" value="1"/>
</dbReference>
<dbReference type="PANTHER" id="PTHR43047">
    <property type="entry name" value="TWO-COMPONENT HISTIDINE PROTEIN KINASE"/>
    <property type="match status" value="1"/>
</dbReference>
<dbReference type="InterPro" id="IPR036890">
    <property type="entry name" value="HATPase_C_sf"/>
</dbReference>
<comment type="subcellular location">
    <subcellularLocation>
        <location evidence="2">Cell inner membrane</location>
        <topology evidence="2">Multi-pass membrane protein</topology>
    </subcellularLocation>
</comment>
<dbReference type="InterPro" id="IPR001610">
    <property type="entry name" value="PAC"/>
</dbReference>
<evidence type="ECO:0000259" key="10">
    <source>
        <dbReference type="PROSITE" id="PS50112"/>
    </source>
</evidence>
<dbReference type="EC" id="2.7.13.3" evidence="3"/>
<name>A0A139BQY7_9PROT</name>
<evidence type="ECO:0000256" key="4">
    <source>
        <dbReference type="ARBA" id="ARBA00022553"/>
    </source>
</evidence>
<dbReference type="InterPro" id="IPR011006">
    <property type="entry name" value="CheY-like_superfamily"/>
</dbReference>
<dbReference type="CDD" id="cd00130">
    <property type="entry name" value="PAS"/>
    <property type="match status" value="2"/>
</dbReference>
<dbReference type="InterPro" id="IPR003661">
    <property type="entry name" value="HisK_dim/P_dom"/>
</dbReference>
<dbReference type="EMBL" id="LSLI01000091">
    <property type="protein sequence ID" value="KXS31213.1"/>
    <property type="molecule type" value="Genomic_DNA"/>
</dbReference>
<dbReference type="SMART" id="SM00091">
    <property type="entry name" value="PAS"/>
    <property type="match status" value="1"/>
</dbReference>
<dbReference type="Gene3D" id="3.40.50.2300">
    <property type="match status" value="1"/>
</dbReference>
<evidence type="ECO:0000259" key="11">
    <source>
        <dbReference type="PROSITE" id="PS50113"/>
    </source>
</evidence>
<evidence type="ECO:0000256" key="1">
    <source>
        <dbReference type="ARBA" id="ARBA00000085"/>
    </source>
</evidence>
<dbReference type="Gene3D" id="3.30.565.10">
    <property type="entry name" value="Histidine kinase-like ATPase, C-terminal domain"/>
    <property type="match status" value="1"/>
</dbReference>
<keyword evidence="6 12" id="KW-0418">Kinase</keyword>
<evidence type="ECO:0000313" key="12">
    <source>
        <dbReference type="EMBL" id="KXS31213.1"/>
    </source>
</evidence>
<dbReference type="GO" id="GO:0000155">
    <property type="term" value="F:phosphorelay sensor kinase activity"/>
    <property type="evidence" value="ECO:0007669"/>
    <property type="project" value="InterPro"/>
</dbReference>
<evidence type="ECO:0000259" key="9">
    <source>
        <dbReference type="PROSITE" id="PS50110"/>
    </source>
</evidence>
<evidence type="ECO:0000313" key="13">
    <source>
        <dbReference type="Proteomes" id="UP000070578"/>
    </source>
</evidence>
<dbReference type="InterPro" id="IPR000700">
    <property type="entry name" value="PAS-assoc_C"/>
</dbReference>
<dbReference type="CDD" id="cd00082">
    <property type="entry name" value="HisKA"/>
    <property type="match status" value="1"/>
</dbReference>
<dbReference type="Gene3D" id="3.30.450.20">
    <property type="entry name" value="PAS domain"/>
    <property type="match status" value="2"/>
</dbReference>
<keyword evidence="4 7" id="KW-0597">Phosphoprotein</keyword>
<comment type="catalytic activity">
    <reaction evidence="1">
        <text>ATP + protein L-histidine = ADP + protein N-phospho-L-histidine.</text>
        <dbReference type="EC" id="2.7.13.3"/>
    </reaction>
</comment>
<feature type="domain" description="Response regulatory" evidence="9">
    <location>
        <begin position="521"/>
        <end position="638"/>
    </location>
</feature>
<dbReference type="Pfam" id="PF00512">
    <property type="entry name" value="HisKA"/>
    <property type="match status" value="1"/>
</dbReference>
<dbReference type="PROSITE" id="PS50112">
    <property type="entry name" value="PAS"/>
    <property type="match status" value="1"/>
</dbReference>
<dbReference type="PROSITE" id="PS50110">
    <property type="entry name" value="RESPONSE_REGULATORY"/>
    <property type="match status" value="1"/>
</dbReference>
<dbReference type="AlphaFoldDB" id="A0A139BQY7"/>
<organism evidence="12 13">
    <name type="scientific">Candidatus Gallionella acididurans</name>
    <dbReference type="NCBI Taxonomy" id="1796491"/>
    <lineage>
        <taxon>Bacteria</taxon>
        <taxon>Pseudomonadati</taxon>
        <taxon>Pseudomonadota</taxon>
        <taxon>Betaproteobacteria</taxon>
        <taxon>Nitrosomonadales</taxon>
        <taxon>Gallionellaceae</taxon>
        <taxon>Gallionella</taxon>
    </lineage>
</organism>
<evidence type="ECO:0000256" key="3">
    <source>
        <dbReference type="ARBA" id="ARBA00012438"/>
    </source>
</evidence>
<dbReference type="SMART" id="SM00086">
    <property type="entry name" value="PAC"/>
    <property type="match status" value="2"/>
</dbReference>
<reference evidence="12 13" key="2">
    <citation type="submission" date="2016-03" db="EMBL/GenBank/DDBJ databases">
        <title>New uncultured bacterium of the family Gallionellaceae from acid mine drainage: description and reconstruction of genome based on metagenomic analysis of microbial community.</title>
        <authorList>
            <person name="Kadnikov V."/>
            <person name="Ivasenko D."/>
            <person name="Beletsky A."/>
            <person name="Mardanov A."/>
            <person name="Danilova E."/>
            <person name="Pimenov N."/>
            <person name="Karnachuk O."/>
            <person name="Ravin N."/>
        </authorList>
    </citation>
    <scope>NUCLEOTIDE SEQUENCE [LARGE SCALE GENOMIC DNA]</scope>
    <source>
        <strain evidence="12">ShG14-8</strain>
    </source>
</reference>
<dbReference type="InterPro" id="IPR013656">
    <property type="entry name" value="PAS_4"/>
</dbReference>
<dbReference type="SMART" id="SM00448">
    <property type="entry name" value="REC"/>
    <property type="match status" value="1"/>
</dbReference>
<dbReference type="GO" id="GO:0005886">
    <property type="term" value="C:plasma membrane"/>
    <property type="evidence" value="ECO:0007669"/>
    <property type="project" value="UniProtKB-SubCell"/>
</dbReference>
<dbReference type="Gene3D" id="1.10.287.130">
    <property type="match status" value="1"/>
</dbReference>
<dbReference type="PATRIC" id="fig|1796491.3.peg.2918"/>
<dbReference type="Pfam" id="PF00072">
    <property type="entry name" value="Response_reg"/>
    <property type="match status" value="1"/>
</dbReference>
<evidence type="ECO:0000256" key="5">
    <source>
        <dbReference type="ARBA" id="ARBA00022679"/>
    </source>
</evidence>
<dbReference type="PRINTS" id="PR00344">
    <property type="entry name" value="BCTRLSENSOR"/>
</dbReference>
<dbReference type="PROSITE" id="PS50113">
    <property type="entry name" value="PAC"/>
    <property type="match status" value="2"/>
</dbReference>
<feature type="domain" description="PAC" evidence="11">
    <location>
        <begin position="67"/>
        <end position="119"/>
    </location>
</feature>
<dbReference type="InterPro" id="IPR035965">
    <property type="entry name" value="PAS-like_dom_sf"/>
</dbReference>
<evidence type="ECO:0000256" key="6">
    <source>
        <dbReference type="ARBA" id="ARBA00022777"/>
    </source>
</evidence>
<dbReference type="InterPro" id="IPR005467">
    <property type="entry name" value="His_kinase_dom"/>
</dbReference>
<dbReference type="CDD" id="cd16922">
    <property type="entry name" value="HATPase_EvgS-ArcB-TorS-like"/>
    <property type="match status" value="1"/>
</dbReference>
<dbReference type="InterPro" id="IPR000014">
    <property type="entry name" value="PAS"/>
</dbReference>
<dbReference type="InterPro" id="IPR001789">
    <property type="entry name" value="Sig_transdc_resp-reg_receiver"/>
</dbReference>
<feature type="domain" description="PAC" evidence="11">
    <location>
        <begin position="198"/>
        <end position="250"/>
    </location>
</feature>
<dbReference type="InterPro" id="IPR004358">
    <property type="entry name" value="Sig_transdc_His_kin-like_C"/>
</dbReference>
<dbReference type="NCBIfam" id="TIGR00229">
    <property type="entry name" value="sensory_box"/>
    <property type="match status" value="2"/>
</dbReference>
<accession>A0A139BQY7</accession>
<dbReference type="SUPFAM" id="SSF55874">
    <property type="entry name" value="ATPase domain of HSP90 chaperone/DNA topoisomerase II/histidine kinase"/>
    <property type="match status" value="1"/>
</dbReference>